<evidence type="ECO:0000313" key="2">
    <source>
        <dbReference type="Proteomes" id="UP001194580"/>
    </source>
</evidence>
<dbReference type="AlphaFoldDB" id="A0AAD4DKN6"/>
<comment type="caution">
    <text evidence="1">The sequence shown here is derived from an EMBL/GenBank/DDBJ whole genome shotgun (WGS) entry which is preliminary data.</text>
</comment>
<dbReference type="EMBL" id="JAAAIL010000056">
    <property type="protein sequence ID" value="KAG0280613.1"/>
    <property type="molecule type" value="Genomic_DNA"/>
</dbReference>
<evidence type="ECO:0000313" key="1">
    <source>
        <dbReference type="EMBL" id="KAG0280613.1"/>
    </source>
</evidence>
<dbReference type="Proteomes" id="UP001194580">
    <property type="component" value="Unassembled WGS sequence"/>
</dbReference>
<sequence>MSGPIQDGRYRIWRSPEQQQLVVTMAGSDSMAVLSHPGQLEDPEKGIWIVSSVTTPSNTVNLASADAVSATVQHEVSKAYLALDKLDNPSRGSPIYVRSKDRQVWTLSPASTTGGEGASKNEFHIGYPDLVDGEVLVVDNSFARSFPPRLALQPLGADIGPTGLPWQFELVD</sequence>
<organism evidence="1 2">
    <name type="scientific">Linnemannia exigua</name>
    <dbReference type="NCBI Taxonomy" id="604196"/>
    <lineage>
        <taxon>Eukaryota</taxon>
        <taxon>Fungi</taxon>
        <taxon>Fungi incertae sedis</taxon>
        <taxon>Mucoromycota</taxon>
        <taxon>Mortierellomycotina</taxon>
        <taxon>Mortierellomycetes</taxon>
        <taxon>Mortierellales</taxon>
        <taxon>Mortierellaceae</taxon>
        <taxon>Linnemannia</taxon>
    </lineage>
</organism>
<keyword evidence="2" id="KW-1185">Reference proteome</keyword>
<reference evidence="1" key="1">
    <citation type="journal article" date="2020" name="Fungal Divers.">
        <title>Resolving the Mortierellaceae phylogeny through synthesis of multi-gene phylogenetics and phylogenomics.</title>
        <authorList>
            <person name="Vandepol N."/>
            <person name="Liber J."/>
            <person name="Desiro A."/>
            <person name="Na H."/>
            <person name="Kennedy M."/>
            <person name="Barry K."/>
            <person name="Grigoriev I.V."/>
            <person name="Miller A.N."/>
            <person name="O'Donnell K."/>
            <person name="Stajich J.E."/>
            <person name="Bonito G."/>
        </authorList>
    </citation>
    <scope>NUCLEOTIDE SEQUENCE</scope>
    <source>
        <strain evidence="1">NRRL 28262</strain>
    </source>
</reference>
<protein>
    <submittedName>
        <fullName evidence="1">Uncharacterized protein</fullName>
    </submittedName>
</protein>
<name>A0AAD4DKN6_9FUNG</name>
<proteinExistence type="predicted"/>
<gene>
    <name evidence="1" type="ORF">BGZ95_009455</name>
</gene>
<accession>A0AAD4DKN6</accession>